<accession>A0A9X2HH34</accession>
<keyword evidence="3" id="KW-1185">Reference proteome</keyword>
<dbReference type="GO" id="GO:0016705">
    <property type="term" value="F:oxidoreductase activity, acting on paired donors, with incorporation or reduction of molecular oxygen"/>
    <property type="evidence" value="ECO:0007669"/>
    <property type="project" value="InterPro"/>
</dbReference>
<dbReference type="Proteomes" id="UP001139502">
    <property type="component" value="Unassembled WGS sequence"/>
</dbReference>
<sequence>MTQGRKRIGFLSFGHYRDVPGARVATGGDSLRQHVDLAQAAEEVGFSGAWLRVHHFEHSLTAPYPLLSAMAARTTTLEVGTGVVDMRYENPLYSAELAAATDLISGGRLQLGISRGSPEQAVDGQAAFGYELPAGRTWAEEVGERTDRFLAAVAGEPMARSARAGAEGAPTLRVEPHSPGLRERIWWGAGKVATADYVAEKGMNLLSSTLLLQDDGRPFHVQQADQIRRYRAARADDAGLAAVTRSAFPVTTEWDERYFGFAGESSDSVGYLDGSSARSGPTVAGPPESVARSLLADEAVQEADYVLFALPSQLGTDYNAHLLGNIADVARELGWLAPRM</sequence>
<dbReference type="PANTHER" id="PTHR30137">
    <property type="entry name" value="LUCIFERASE-LIKE MONOOXYGENASE"/>
    <property type="match status" value="1"/>
</dbReference>
<dbReference type="PANTHER" id="PTHR30137:SF15">
    <property type="entry name" value="BLL6902 PROTEIN"/>
    <property type="match status" value="1"/>
</dbReference>
<dbReference type="EMBL" id="JANAFB010000011">
    <property type="protein sequence ID" value="MCP3425596.1"/>
    <property type="molecule type" value="Genomic_DNA"/>
</dbReference>
<dbReference type="AlphaFoldDB" id="A0A9X2HH34"/>
<dbReference type="Pfam" id="PF00296">
    <property type="entry name" value="Bac_luciferase"/>
    <property type="match status" value="1"/>
</dbReference>
<gene>
    <name evidence="2" type="ORF">NBM05_06095</name>
</gene>
<dbReference type="SUPFAM" id="SSF51679">
    <property type="entry name" value="Bacterial luciferase-like"/>
    <property type="match status" value="1"/>
</dbReference>
<comment type="caution">
    <text evidence="2">The sequence shown here is derived from an EMBL/GenBank/DDBJ whole genome shotgun (WGS) entry which is preliminary data.</text>
</comment>
<dbReference type="Gene3D" id="3.20.20.30">
    <property type="entry name" value="Luciferase-like domain"/>
    <property type="match status" value="1"/>
</dbReference>
<dbReference type="InterPro" id="IPR050766">
    <property type="entry name" value="Bact_Lucif_Oxidored"/>
</dbReference>
<feature type="domain" description="Luciferase-like" evidence="1">
    <location>
        <begin position="21"/>
        <end position="253"/>
    </location>
</feature>
<dbReference type="CDD" id="cd00347">
    <property type="entry name" value="Flavin_utilizing_monoxygenases"/>
    <property type="match status" value="1"/>
</dbReference>
<organism evidence="2 3">
    <name type="scientific">Rothia santali</name>
    <dbReference type="NCBI Taxonomy" id="2949643"/>
    <lineage>
        <taxon>Bacteria</taxon>
        <taxon>Bacillati</taxon>
        <taxon>Actinomycetota</taxon>
        <taxon>Actinomycetes</taxon>
        <taxon>Micrococcales</taxon>
        <taxon>Micrococcaceae</taxon>
        <taxon>Rothia</taxon>
    </lineage>
</organism>
<evidence type="ECO:0000313" key="3">
    <source>
        <dbReference type="Proteomes" id="UP001139502"/>
    </source>
</evidence>
<evidence type="ECO:0000259" key="1">
    <source>
        <dbReference type="Pfam" id="PF00296"/>
    </source>
</evidence>
<reference evidence="2" key="1">
    <citation type="submission" date="2022-06" db="EMBL/GenBank/DDBJ databases">
        <title>Rothia sp. isolated from sandalwood seedling.</title>
        <authorList>
            <person name="Tuikhar N."/>
            <person name="Kirdat K."/>
            <person name="Thorat V."/>
            <person name="Swetha P."/>
            <person name="Padma S."/>
            <person name="Sundararaj R."/>
            <person name="Yadav A."/>
        </authorList>
    </citation>
    <scope>NUCLEOTIDE SEQUENCE</scope>
    <source>
        <strain evidence="2">AR01</strain>
    </source>
</reference>
<dbReference type="InterPro" id="IPR036661">
    <property type="entry name" value="Luciferase-like_sf"/>
</dbReference>
<dbReference type="InterPro" id="IPR011251">
    <property type="entry name" value="Luciferase-like_dom"/>
</dbReference>
<evidence type="ECO:0000313" key="2">
    <source>
        <dbReference type="EMBL" id="MCP3425596.1"/>
    </source>
</evidence>
<name>A0A9X2HH34_9MICC</name>
<proteinExistence type="predicted"/>
<dbReference type="GO" id="GO:0005829">
    <property type="term" value="C:cytosol"/>
    <property type="evidence" value="ECO:0007669"/>
    <property type="project" value="TreeGrafter"/>
</dbReference>
<dbReference type="RefSeq" id="WP_254165875.1">
    <property type="nucleotide sequence ID" value="NZ_JANAFB010000011.1"/>
</dbReference>
<protein>
    <submittedName>
        <fullName evidence="2">LLM class flavin-dependent oxidoreductase</fullName>
    </submittedName>
</protein>